<sequence length="72" mass="8264">MGYMMSKHAFLSHFAPYFLLFGRHPIPPPSIVAQMDQVVDLDFPATWARVIAERVVLFRRVMPMAMENLSIA</sequence>
<protein>
    <submittedName>
        <fullName evidence="1">Uncharacterized protein</fullName>
    </submittedName>
</protein>
<name>A0ABP0WKH6_9BRYO</name>
<reference evidence="1" key="1">
    <citation type="submission" date="2024-02" db="EMBL/GenBank/DDBJ databases">
        <authorList>
            <consortium name="ELIXIR-Norway"/>
            <consortium name="Elixir Norway"/>
        </authorList>
    </citation>
    <scope>NUCLEOTIDE SEQUENCE</scope>
</reference>
<dbReference type="EMBL" id="OZ020114">
    <property type="protein sequence ID" value="CAK9267380.1"/>
    <property type="molecule type" value="Genomic_DNA"/>
</dbReference>
<accession>A0ABP0WKH6</accession>
<evidence type="ECO:0000313" key="1">
    <source>
        <dbReference type="EMBL" id="CAK9267380.1"/>
    </source>
</evidence>
<gene>
    <name evidence="1" type="ORF">CSSPJE1EN1_LOCUS12858</name>
</gene>
<proteinExistence type="predicted"/>
<dbReference type="Proteomes" id="UP001497444">
    <property type="component" value="Chromosome 19"/>
</dbReference>
<keyword evidence="2" id="KW-1185">Reference proteome</keyword>
<evidence type="ECO:0000313" key="2">
    <source>
        <dbReference type="Proteomes" id="UP001497444"/>
    </source>
</evidence>
<organism evidence="1 2">
    <name type="scientific">Sphagnum jensenii</name>
    <dbReference type="NCBI Taxonomy" id="128206"/>
    <lineage>
        <taxon>Eukaryota</taxon>
        <taxon>Viridiplantae</taxon>
        <taxon>Streptophyta</taxon>
        <taxon>Embryophyta</taxon>
        <taxon>Bryophyta</taxon>
        <taxon>Sphagnophytina</taxon>
        <taxon>Sphagnopsida</taxon>
        <taxon>Sphagnales</taxon>
        <taxon>Sphagnaceae</taxon>
        <taxon>Sphagnum</taxon>
    </lineage>
</organism>